<organism evidence="3 4">
    <name type="scientific">Blastopirellula marina</name>
    <dbReference type="NCBI Taxonomy" id="124"/>
    <lineage>
        <taxon>Bacteria</taxon>
        <taxon>Pseudomonadati</taxon>
        <taxon>Planctomycetota</taxon>
        <taxon>Planctomycetia</taxon>
        <taxon>Pirellulales</taxon>
        <taxon>Pirellulaceae</taxon>
        <taxon>Blastopirellula</taxon>
    </lineage>
</organism>
<proteinExistence type="predicted"/>
<feature type="transmembrane region" description="Helical" evidence="1">
    <location>
        <begin position="63"/>
        <end position="87"/>
    </location>
</feature>
<feature type="transmembrane region" description="Helical" evidence="1">
    <location>
        <begin position="227"/>
        <end position="244"/>
    </location>
</feature>
<evidence type="ECO:0000256" key="1">
    <source>
        <dbReference type="SAM" id="Phobius"/>
    </source>
</evidence>
<protein>
    <recommendedName>
        <fullName evidence="2">CAAX prenyl protease 2/Lysostaphin resistance protein A-like domain-containing protein</fullName>
    </recommendedName>
</protein>
<dbReference type="InterPro" id="IPR003675">
    <property type="entry name" value="Rce1/LyrA-like_dom"/>
</dbReference>
<keyword evidence="1" id="KW-0812">Transmembrane</keyword>
<evidence type="ECO:0000313" key="4">
    <source>
        <dbReference type="Proteomes" id="UP000238322"/>
    </source>
</evidence>
<sequence length="258" mass="28298">MVSGSKPSRSYESMNVCLPLASFFPLSVRFIVFDDQDDYDFEDPYGGNEMTARERAEGFILKAVLFESALAFVAVGIGALIGVAPWISSSWDTGGVVPILTSLGLGALGTIPLLIAFMAMQYSSFSSLDDLQEYMDRYIAPLFREATIFELGLVSLAAGLGEEALFRGVIQTFLQQLMGSGAGPVVPIALTSLLFGVVHYMTKEYFIIASIMGAYLGIWFWWTGDIIVPIVIHALYDWFALVYMRQTSPEVAAKSEED</sequence>
<keyword evidence="1" id="KW-0472">Membrane</keyword>
<reference evidence="3 4" key="1">
    <citation type="submission" date="2018-02" db="EMBL/GenBank/DDBJ databases">
        <title>Comparative genomes isolates from brazilian mangrove.</title>
        <authorList>
            <person name="Araujo J.E."/>
            <person name="Taketani R.G."/>
            <person name="Silva M.C.P."/>
            <person name="Loureco M.V."/>
            <person name="Andreote F.D."/>
        </authorList>
    </citation>
    <scope>NUCLEOTIDE SEQUENCE [LARGE SCALE GENOMIC DNA]</scope>
    <source>
        <strain evidence="3 4">Hex-1 MGV</strain>
    </source>
</reference>
<feature type="transmembrane region" description="Helical" evidence="1">
    <location>
        <begin position="181"/>
        <end position="198"/>
    </location>
</feature>
<gene>
    <name evidence="3" type="ORF">C5Y83_03710</name>
</gene>
<feature type="domain" description="CAAX prenyl protease 2/Lysostaphin resistance protein A-like" evidence="2">
    <location>
        <begin position="147"/>
        <end position="239"/>
    </location>
</feature>
<feature type="transmembrane region" description="Helical" evidence="1">
    <location>
        <begin position="99"/>
        <end position="120"/>
    </location>
</feature>
<accession>A0A2S8G605</accession>
<dbReference type="InterPro" id="IPR052710">
    <property type="entry name" value="CAAX_protease"/>
</dbReference>
<evidence type="ECO:0000313" key="3">
    <source>
        <dbReference type="EMBL" id="PQO39857.1"/>
    </source>
</evidence>
<evidence type="ECO:0000259" key="2">
    <source>
        <dbReference type="Pfam" id="PF02517"/>
    </source>
</evidence>
<dbReference type="Proteomes" id="UP000238322">
    <property type="component" value="Unassembled WGS sequence"/>
</dbReference>
<dbReference type="EMBL" id="PUHY01000004">
    <property type="protein sequence ID" value="PQO39857.1"/>
    <property type="molecule type" value="Genomic_DNA"/>
</dbReference>
<dbReference type="GO" id="GO:0004175">
    <property type="term" value="F:endopeptidase activity"/>
    <property type="evidence" value="ECO:0007669"/>
    <property type="project" value="UniProtKB-ARBA"/>
</dbReference>
<dbReference type="PANTHER" id="PTHR36435:SF1">
    <property type="entry name" value="CAAX AMINO TERMINAL PROTEASE FAMILY PROTEIN"/>
    <property type="match status" value="1"/>
</dbReference>
<comment type="caution">
    <text evidence="3">The sequence shown here is derived from an EMBL/GenBank/DDBJ whole genome shotgun (WGS) entry which is preliminary data.</text>
</comment>
<dbReference type="Pfam" id="PF02517">
    <property type="entry name" value="Rce1-like"/>
    <property type="match status" value="1"/>
</dbReference>
<dbReference type="PANTHER" id="PTHR36435">
    <property type="entry name" value="SLR1288 PROTEIN"/>
    <property type="match status" value="1"/>
</dbReference>
<dbReference type="AlphaFoldDB" id="A0A2S8G605"/>
<keyword evidence="1" id="KW-1133">Transmembrane helix</keyword>
<feature type="transmembrane region" description="Helical" evidence="1">
    <location>
        <begin position="205"/>
        <end position="221"/>
    </location>
</feature>
<dbReference type="GO" id="GO:0080120">
    <property type="term" value="P:CAAX-box protein maturation"/>
    <property type="evidence" value="ECO:0007669"/>
    <property type="project" value="UniProtKB-ARBA"/>
</dbReference>
<feature type="transmembrane region" description="Helical" evidence="1">
    <location>
        <begin position="141"/>
        <end position="161"/>
    </location>
</feature>
<name>A0A2S8G605_9BACT</name>